<dbReference type="EMBL" id="HBGA01108682">
    <property type="protein sequence ID" value="CAD9029341.1"/>
    <property type="molecule type" value="Transcribed_RNA"/>
</dbReference>
<feature type="region of interest" description="Disordered" evidence="1">
    <location>
        <begin position="233"/>
        <end position="260"/>
    </location>
</feature>
<evidence type="ECO:0000313" key="3">
    <source>
        <dbReference type="EMBL" id="CAD9029341.1"/>
    </source>
</evidence>
<evidence type="ECO:0000256" key="1">
    <source>
        <dbReference type="SAM" id="MobiDB-lite"/>
    </source>
</evidence>
<gene>
    <name evidence="3" type="ORF">EGYM00392_LOCUS40478</name>
</gene>
<dbReference type="PROSITE" id="PS51698">
    <property type="entry name" value="U_BOX"/>
    <property type="match status" value="1"/>
</dbReference>
<reference evidence="3" key="1">
    <citation type="submission" date="2021-01" db="EMBL/GenBank/DDBJ databases">
        <authorList>
            <person name="Corre E."/>
            <person name="Pelletier E."/>
            <person name="Niang G."/>
            <person name="Scheremetjew M."/>
            <person name="Finn R."/>
            <person name="Kale V."/>
            <person name="Holt S."/>
            <person name="Cochrane G."/>
            <person name="Meng A."/>
            <person name="Brown T."/>
            <person name="Cohen L."/>
        </authorList>
    </citation>
    <scope>NUCLEOTIDE SEQUENCE</scope>
    <source>
        <strain evidence="3">NIES-381</strain>
    </source>
</reference>
<proteinExistence type="predicted"/>
<evidence type="ECO:0000259" key="2">
    <source>
        <dbReference type="PROSITE" id="PS51698"/>
    </source>
</evidence>
<protein>
    <recommendedName>
        <fullName evidence="2">U-box domain-containing protein</fullName>
    </recommendedName>
</protein>
<sequence>MYMVKTLGFVTFQINFFRPYFRTKNFTPRLLRACPTVDALAVTIRLNINIDYYDDKLTQDRDAVSQAIRAAYTGLSEKDKGRLARRLNNPTESLYPLDTTTCSYKQLQYAFAPPGDACTATPAPFVFKGGGATDSLPQSSKKAQHVHGRRKYRQRQSGRRQYVTQHFVDKQRNKMRNRYHVLQQQAATNESPAVGSEDCEAVADREPAPLGGVGGSNLICRTIEVGRAANSQYFSDSDYDDDDADDDDAADSDDDFKVQPAKDHGSELVEAMQRLTVDHYTVPPAYLCTWTKQLMTDPVISPYGDVFERSAIVGHLESSKECPITGRPLQLSELVEDVTLKAEIGEFRFRGLFRS</sequence>
<accession>A0A7S1J1D7</accession>
<dbReference type="PANTHER" id="PTHR45958">
    <property type="entry name" value="RING-TYPE E3 UBIQUITIN TRANSFERASE"/>
    <property type="match status" value="1"/>
</dbReference>
<dbReference type="Pfam" id="PF04564">
    <property type="entry name" value="U-box"/>
    <property type="match status" value="1"/>
</dbReference>
<feature type="compositionally biased region" description="Acidic residues" evidence="1">
    <location>
        <begin position="237"/>
        <end position="254"/>
    </location>
</feature>
<dbReference type="GO" id="GO:0016567">
    <property type="term" value="P:protein ubiquitination"/>
    <property type="evidence" value="ECO:0007669"/>
    <property type="project" value="InterPro"/>
</dbReference>
<name>A0A7S1J1D7_9EUGL</name>
<feature type="domain" description="U-box" evidence="2">
    <location>
        <begin position="281"/>
        <end position="354"/>
    </location>
</feature>
<dbReference type="Gene3D" id="3.30.40.10">
    <property type="entry name" value="Zinc/RING finger domain, C3HC4 (zinc finger)"/>
    <property type="match status" value="1"/>
</dbReference>
<organism evidence="3">
    <name type="scientific">Eutreptiella gymnastica</name>
    <dbReference type="NCBI Taxonomy" id="73025"/>
    <lineage>
        <taxon>Eukaryota</taxon>
        <taxon>Discoba</taxon>
        <taxon>Euglenozoa</taxon>
        <taxon>Euglenida</taxon>
        <taxon>Spirocuta</taxon>
        <taxon>Euglenophyceae</taxon>
        <taxon>Eutreptiales</taxon>
        <taxon>Eutreptiaceae</taxon>
        <taxon>Eutreptiella</taxon>
    </lineage>
</organism>
<dbReference type="InterPro" id="IPR003613">
    <property type="entry name" value="Ubox_domain"/>
</dbReference>
<dbReference type="InterPro" id="IPR013083">
    <property type="entry name" value="Znf_RING/FYVE/PHD"/>
</dbReference>
<dbReference type="SMART" id="SM00504">
    <property type="entry name" value="Ubox"/>
    <property type="match status" value="1"/>
</dbReference>
<dbReference type="GO" id="GO:0004842">
    <property type="term" value="F:ubiquitin-protein transferase activity"/>
    <property type="evidence" value="ECO:0007669"/>
    <property type="project" value="InterPro"/>
</dbReference>
<dbReference type="PANTHER" id="PTHR45958:SF18">
    <property type="entry name" value="U-BOX DOMAIN-CONTAINING PROTEIN"/>
    <property type="match status" value="1"/>
</dbReference>
<dbReference type="InterPro" id="IPR052608">
    <property type="entry name" value="U-box_domain_protein"/>
</dbReference>
<dbReference type="AlphaFoldDB" id="A0A7S1J1D7"/>
<dbReference type="SUPFAM" id="SSF57850">
    <property type="entry name" value="RING/U-box"/>
    <property type="match status" value="1"/>
</dbReference>